<evidence type="ECO:0000313" key="2">
    <source>
        <dbReference type="Proteomes" id="UP000199706"/>
    </source>
</evidence>
<evidence type="ECO:0000313" key="1">
    <source>
        <dbReference type="EMBL" id="SDH94864.1"/>
    </source>
</evidence>
<dbReference type="AlphaFoldDB" id="A0A1G8GKE2"/>
<accession>A0A1G8GKE2</accession>
<sequence length="84" mass="9601">MAHEHSETYRGFRIRVEGISEDDHSVQIRRTLARQLGERYAARYEHEARGVHPANAVESAFADAIRDARETVDRLLGGWHPAYA</sequence>
<reference evidence="1 2" key="1">
    <citation type="submission" date="2016-10" db="EMBL/GenBank/DDBJ databases">
        <authorList>
            <person name="de Groot N.N."/>
        </authorList>
    </citation>
    <scope>NUCLEOTIDE SEQUENCE [LARGE SCALE GENOMIC DNA]</scope>
    <source>
        <strain evidence="1 2">LMG 2247</strain>
    </source>
</reference>
<dbReference type="OrthoDB" id="9104498at2"/>
<dbReference type="RefSeq" id="WP_143016676.1">
    <property type="nucleotide sequence ID" value="NZ_FNCJ01000015.1"/>
</dbReference>
<dbReference type="EMBL" id="FNCJ01000015">
    <property type="protein sequence ID" value="SDH94864.1"/>
    <property type="molecule type" value="Genomic_DNA"/>
</dbReference>
<name>A0A1G8GKE2_9BURK</name>
<protein>
    <submittedName>
        <fullName evidence="1">Uncharacterized protein</fullName>
    </submittedName>
</protein>
<organism evidence="1 2">
    <name type="scientific">Paraburkholderia phenazinium</name>
    <dbReference type="NCBI Taxonomy" id="60549"/>
    <lineage>
        <taxon>Bacteria</taxon>
        <taxon>Pseudomonadati</taxon>
        <taxon>Pseudomonadota</taxon>
        <taxon>Betaproteobacteria</taxon>
        <taxon>Burkholderiales</taxon>
        <taxon>Burkholderiaceae</taxon>
        <taxon>Paraburkholderia</taxon>
    </lineage>
</organism>
<proteinExistence type="predicted"/>
<gene>
    <name evidence="1" type="ORF">SAMN05216466_11547</name>
</gene>
<dbReference type="Proteomes" id="UP000199706">
    <property type="component" value="Unassembled WGS sequence"/>
</dbReference>